<keyword evidence="3" id="KW-1185">Reference proteome</keyword>
<dbReference type="RefSeq" id="XP_047780706.1">
    <property type="nucleotide sequence ID" value="XM_047923410.1"/>
</dbReference>
<evidence type="ECO:0000256" key="1">
    <source>
        <dbReference type="SAM" id="MobiDB-lite"/>
    </source>
</evidence>
<proteinExistence type="predicted"/>
<dbReference type="Proteomes" id="UP000814176">
    <property type="component" value="Unassembled WGS sequence"/>
</dbReference>
<dbReference type="GeneID" id="72004142"/>
<organism evidence="2 3">
    <name type="scientific">Rhodofomes roseus</name>
    <dbReference type="NCBI Taxonomy" id="34475"/>
    <lineage>
        <taxon>Eukaryota</taxon>
        <taxon>Fungi</taxon>
        <taxon>Dikarya</taxon>
        <taxon>Basidiomycota</taxon>
        <taxon>Agaricomycotina</taxon>
        <taxon>Agaricomycetes</taxon>
        <taxon>Polyporales</taxon>
        <taxon>Rhodofomes</taxon>
    </lineage>
</organism>
<feature type="region of interest" description="Disordered" evidence="1">
    <location>
        <begin position="53"/>
        <end position="87"/>
    </location>
</feature>
<name>A0ABQ8KL70_9APHY</name>
<reference evidence="2 3" key="1">
    <citation type="journal article" date="2021" name="Environ. Microbiol.">
        <title>Gene family expansions and transcriptome signatures uncover fungal adaptations to wood decay.</title>
        <authorList>
            <person name="Hage H."/>
            <person name="Miyauchi S."/>
            <person name="Viragh M."/>
            <person name="Drula E."/>
            <person name="Min B."/>
            <person name="Chaduli D."/>
            <person name="Navarro D."/>
            <person name="Favel A."/>
            <person name="Norest M."/>
            <person name="Lesage-Meessen L."/>
            <person name="Balint B."/>
            <person name="Merenyi Z."/>
            <person name="de Eugenio L."/>
            <person name="Morin E."/>
            <person name="Martinez A.T."/>
            <person name="Baldrian P."/>
            <person name="Stursova M."/>
            <person name="Martinez M.J."/>
            <person name="Novotny C."/>
            <person name="Magnuson J.K."/>
            <person name="Spatafora J.W."/>
            <person name="Maurice S."/>
            <person name="Pangilinan J."/>
            <person name="Andreopoulos W."/>
            <person name="LaButti K."/>
            <person name="Hundley H."/>
            <person name="Na H."/>
            <person name="Kuo A."/>
            <person name="Barry K."/>
            <person name="Lipzen A."/>
            <person name="Henrissat B."/>
            <person name="Riley R."/>
            <person name="Ahrendt S."/>
            <person name="Nagy L.G."/>
            <person name="Grigoriev I.V."/>
            <person name="Martin F."/>
            <person name="Rosso M.N."/>
        </authorList>
    </citation>
    <scope>NUCLEOTIDE SEQUENCE [LARGE SCALE GENOMIC DNA]</scope>
    <source>
        <strain evidence="2 3">CIRM-BRFM 1785</strain>
    </source>
</reference>
<protein>
    <submittedName>
        <fullName evidence="2">Uncharacterized protein</fullName>
    </submittedName>
</protein>
<gene>
    <name evidence="2" type="ORF">C8Q71DRAFT_752879</name>
</gene>
<dbReference type="EMBL" id="JADCUA010000007">
    <property type="protein sequence ID" value="KAH9838791.1"/>
    <property type="molecule type" value="Genomic_DNA"/>
</dbReference>
<sequence length="216" mass="23832">MPDSARNVVQPDTALHIRVTNHGKIQTCVQFALASLEEHPDRPVTFHTMPAAKGKAVDRSEANNSVAPTKDQPGGSGAAVSKRPHNHTSMTTIPRLISVVEIVKREHLKTLDPALSQAGKLSGLHQYNEIGELEPEEPEDALSPEEERQRAITLALSSKRHLRQHKVAYMKVTLSRKELPDLVPTGATYQQPEIRALSKSARTRLKRKLKKSDAAT</sequence>
<evidence type="ECO:0000313" key="2">
    <source>
        <dbReference type="EMBL" id="KAH9838791.1"/>
    </source>
</evidence>
<feature type="region of interest" description="Disordered" evidence="1">
    <location>
        <begin position="184"/>
        <end position="216"/>
    </location>
</feature>
<evidence type="ECO:0000313" key="3">
    <source>
        <dbReference type="Proteomes" id="UP000814176"/>
    </source>
</evidence>
<comment type="caution">
    <text evidence="2">The sequence shown here is derived from an EMBL/GenBank/DDBJ whole genome shotgun (WGS) entry which is preliminary data.</text>
</comment>
<accession>A0ABQ8KL70</accession>
<feature type="compositionally biased region" description="Basic residues" evidence="1">
    <location>
        <begin position="201"/>
        <end position="210"/>
    </location>
</feature>